<comment type="cofactor">
    <cofactor evidence="1">
        <name>pyridoxal 5'-phosphate</name>
        <dbReference type="ChEBI" id="CHEBI:597326"/>
    </cofactor>
</comment>
<sequence>MIAFNRRNFLKKSSLGLLPIVVPFGTAAAFDPNKNQFPDVAPKVIKLFGDGEMFEPGDYLNELQKAHAATAIVKDRYGVGGVIEALEEKFCELTGKEKAIFMPSGTMANQLAIAVLSGDKTKVFVQDTSHVYRDEADAAQSLFQKRLMPLAKDETYFTAEQLHSAIANLKNEEVFESGIGAVSIENPVRRTDGKFVPLEEIKKISAYCRSNNIKLHLDGARLFMASAWTGVSIKEYASYFDTTYISLYKYLGASAGAMLCGPKEVIDKMAHLIKIHGGAMYGNWTNAAMALYRLEGFETRLNNAINAAKEIASSLNQLPGIKIEPLAGGTNIYSIKLAKNIDAKKMQAKLNQEFNIRMPMPNAANEGTIMINETLLYQPVAYIVNAFKKSI</sequence>
<dbReference type="SUPFAM" id="SSF53383">
    <property type="entry name" value="PLP-dependent transferases"/>
    <property type="match status" value="1"/>
</dbReference>
<keyword evidence="7" id="KW-1185">Reference proteome</keyword>
<evidence type="ECO:0000256" key="1">
    <source>
        <dbReference type="ARBA" id="ARBA00001933"/>
    </source>
</evidence>
<evidence type="ECO:0000313" key="6">
    <source>
        <dbReference type="EMBL" id="SFH41792.1"/>
    </source>
</evidence>
<name>A0A1I2ZV54_9SPHI</name>
<reference evidence="6 7" key="1">
    <citation type="submission" date="2016-10" db="EMBL/GenBank/DDBJ databases">
        <authorList>
            <person name="de Groot N.N."/>
        </authorList>
    </citation>
    <scope>NUCLEOTIDE SEQUENCE [LARGE SCALE GENOMIC DNA]</scope>
    <source>
        <strain evidence="6 7">DSM 18684</strain>
    </source>
</reference>
<dbReference type="Pfam" id="PF01212">
    <property type="entry name" value="Beta_elim_lyase"/>
    <property type="match status" value="1"/>
</dbReference>
<keyword evidence="3" id="KW-0663">Pyridoxal phosphate</keyword>
<comment type="similarity">
    <text evidence="2">Belongs to the threonine aldolase family.</text>
</comment>
<organism evidence="6 7">
    <name type="scientific">Pedobacter insulae</name>
    <dbReference type="NCBI Taxonomy" id="414048"/>
    <lineage>
        <taxon>Bacteria</taxon>
        <taxon>Pseudomonadati</taxon>
        <taxon>Bacteroidota</taxon>
        <taxon>Sphingobacteriia</taxon>
        <taxon>Sphingobacteriales</taxon>
        <taxon>Sphingobacteriaceae</taxon>
        <taxon>Pedobacter</taxon>
    </lineage>
</organism>
<keyword evidence="4" id="KW-0732">Signal</keyword>
<gene>
    <name evidence="6" type="ORF">SAMN04489864_111126</name>
</gene>
<dbReference type="OrthoDB" id="9774495at2"/>
<dbReference type="AlphaFoldDB" id="A0A1I2ZV54"/>
<dbReference type="GO" id="GO:0006545">
    <property type="term" value="P:glycine biosynthetic process"/>
    <property type="evidence" value="ECO:0007669"/>
    <property type="project" value="TreeGrafter"/>
</dbReference>
<evidence type="ECO:0000256" key="4">
    <source>
        <dbReference type="SAM" id="SignalP"/>
    </source>
</evidence>
<proteinExistence type="inferred from homology"/>
<evidence type="ECO:0000313" key="7">
    <source>
        <dbReference type="Proteomes" id="UP000199666"/>
    </source>
</evidence>
<dbReference type="InterPro" id="IPR015424">
    <property type="entry name" value="PyrdxlP-dep_Trfase"/>
</dbReference>
<evidence type="ECO:0000256" key="3">
    <source>
        <dbReference type="ARBA" id="ARBA00022898"/>
    </source>
</evidence>
<protein>
    <submittedName>
        <fullName evidence="6">L-threonine aldolase</fullName>
    </submittedName>
</protein>
<dbReference type="GO" id="GO:0006567">
    <property type="term" value="P:L-threonine catabolic process"/>
    <property type="evidence" value="ECO:0007669"/>
    <property type="project" value="TreeGrafter"/>
</dbReference>
<dbReference type="PANTHER" id="PTHR48097:SF9">
    <property type="entry name" value="L-THREONINE ALDOLASE"/>
    <property type="match status" value="1"/>
</dbReference>
<dbReference type="InterPro" id="IPR001597">
    <property type="entry name" value="ArAA_b-elim_lyase/Thr_aldolase"/>
</dbReference>
<dbReference type="STRING" id="414048.SAMN04489864_111126"/>
<evidence type="ECO:0000259" key="5">
    <source>
        <dbReference type="Pfam" id="PF01212"/>
    </source>
</evidence>
<dbReference type="GO" id="GO:0008732">
    <property type="term" value="F:L-allo-threonine aldolase activity"/>
    <property type="evidence" value="ECO:0007669"/>
    <property type="project" value="TreeGrafter"/>
</dbReference>
<dbReference type="PANTHER" id="PTHR48097">
    <property type="entry name" value="L-THREONINE ALDOLASE-RELATED"/>
    <property type="match status" value="1"/>
</dbReference>
<evidence type="ECO:0000256" key="2">
    <source>
        <dbReference type="ARBA" id="ARBA00006966"/>
    </source>
</evidence>
<dbReference type="GO" id="GO:0005829">
    <property type="term" value="C:cytosol"/>
    <property type="evidence" value="ECO:0007669"/>
    <property type="project" value="TreeGrafter"/>
</dbReference>
<dbReference type="Gene3D" id="3.40.640.10">
    <property type="entry name" value="Type I PLP-dependent aspartate aminotransferase-like (Major domain)"/>
    <property type="match status" value="1"/>
</dbReference>
<feature type="signal peptide" evidence="4">
    <location>
        <begin position="1"/>
        <end position="28"/>
    </location>
</feature>
<feature type="domain" description="Aromatic amino acid beta-eliminating lyase/threonine aldolase" evidence="5">
    <location>
        <begin position="64"/>
        <end position="331"/>
    </location>
</feature>
<feature type="chain" id="PRO_5011647140" evidence="4">
    <location>
        <begin position="29"/>
        <end position="391"/>
    </location>
</feature>
<dbReference type="EMBL" id="FOPP01000011">
    <property type="protein sequence ID" value="SFH41792.1"/>
    <property type="molecule type" value="Genomic_DNA"/>
</dbReference>
<accession>A0A1I2ZV54</accession>
<dbReference type="RefSeq" id="WP_090997059.1">
    <property type="nucleotide sequence ID" value="NZ_FOPP01000011.1"/>
</dbReference>
<dbReference type="Proteomes" id="UP000199666">
    <property type="component" value="Unassembled WGS sequence"/>
</dbReference>
<dbReference type="InterPro" id="IPR015421">
    <property type="entry name" value="PyrdxlP-dep_Trfase_major"/>
</dbReference>